<dbReference type="PANTHER" id="PTHR46323">
    <property type="entry name" value="BETA-GALACTOSIDASE"/>
    <property type="match status" value="1"/>
</dbReference>
<dbReference type="GO" id="GO:0005990">
    <property type="term" value="P:lactose catabolic process"/>
    <property type="evidence" value="ECO:0007669"/>
    <property type="project" value="TreeGrafter"/>
</dbReference>
<dbReference type="GO" id="GO:0009341">
    <property type="term" value="C:beta-galactosidase complex"/>
    <property type="evidence" value="ECO:0007669"/>
    <property type="project" value="TreeGrafter"/>
</dbReference>
<gene>
    <name evidence="5" type="ORF">XD57_1351</name>
</gene>
<keyword evidence="4" id="KW-0326">Glycosidase</keyword>
<keyword evidence="3" id="KW-0378">Hydrolase</keyword>
<comment type="catalytic activity">
    <reaction evidence="1">
        <text>Hydrolysis of terminal non-reducing beta-D-galactose residues in beta-D-galactosides.</text>
        <dbReference type="EC" id="3.2.1.23"/>
    </reaction>
</comment>
<dbReference type="SUPFAM" id="SSF49785">
    <property type="entry name" value="Galactose-binding domain-like"/>
    <property type="match status" value="1"/>
</dbReference>
<name>A0A117L2I4_9THEM</name>
<dbReference type="EC" id="3.2.1.23" evidence="2"/>
<feature type="non-terminal residue" evidence="5">
    <location>
        <position position="99"/>
    </location>
</feature>
<evidence type="ECO:0000256" key="3">
    <source>
        <dbReference type="ARBA" id="ARBA00022801"/>
    </source>
</evidence>
<comment type="caution">
    <text evidence="5">The sequence shown here is derived from an EMBL/GenBank/DDBJ whole genome shotgun (WGS) entry which is preliminary data.</text>
</comment>
<dbReference type="Proteomes" id="UP000058636">
    <property type="component" value="Unassembled WGS sequence"/>
</dbReference>
<dbReference type="AlphaFoldDB" id="A0A117L2I4"/>
<dbReference type="InterPro" id="IPR008979">
    <property type="entry name" value="Galactose-bd-like_sf"/>
</dbReference>
<protein>
    <recommendedName>
        <fullName evidence="2">beta-galactosidase</fullName>
        <ecNumber evidence="2">3.2.1.23</ecNumber>
    </recommendedName>
</protein>
<sequence length="99" mass="11897">MDGTVKHFNSCPIRRYKFMPHEWENPQLVSEGTERPHASFIPYLNPFSGEWEYPEEFISLSGNWRFLFAKNPFEVPEDFFSENFDDSNWDEIEVPSNWE</sequence>
<evidence type="ECO:0000256" key="1">
    <source>
        <dbReference type="ARBA" id="ARBA00001412"/>
    </source>
</evidence>
<dbReference type="GO" id="GO:0004565">
    <property type="term" value="F:beta-galactosidase activity"/>
    <property type="evidence" value="ECO:0007669"/>
    <property type="project" value="UniProtKB-EC"/>
</dbReference>
<proteinExistence type="predicted"/>
<dbReference type="InterPro" id="IPR050347">
    <property type="entry name" value="Bact_Beta-galactosidase"/>
</dbReference>
<reference evidence="5 6" key="1">
    <citation type="journal article" date="2015" name="MBio">
        <title>Genome-Resolved Metagenomic Analysis Reveals Roles for Candidate Phyla and Other Microbial Community Members in Biogeochemical Transformations in Oil Reservoirs.</title>
        <authorList>
            <person name="Hu P."/>
            <person name="Tom L."/>
            <person name="Singh A."/>
            <person name="Thomas B.C."/>
            <person name="Baker B.J."/>
            <person name="Piceno Y.M."/>
            <person name="Andersen G.L."/>
            <person name="Banfield J.F."/>
        </authorList>
    </citation>
    <scope>NUCLEOTIDE SEQUENCE [LARGE SCALE GENOMIC DNA]</scope>
    <source>
        <strain evidence="5">46_26</strain>
    </source>
</reference>
<dbReference type="Gene3D" id="2.60.120.260">
    <property type="entry name" value="Galactose-binding domain-like"/>
    <property type="match status" value="1"/>
</dbReference>
<dbReference type="PANTHER" id="PTHR46323:SF2">
    <property type="entry name" value="BETA-GALACTOSIDASE"/>
    <property type="match status" value="1"/>
</dbReference>
<organism evidence="5 6">
    <name type="scientific">Thermotoga petrophila</name>
    <dbReference type="NCBI Taxonomy" id="93929"/>
    <lineage>
        <taxon>Bacteria</taxon>
        <taxon>Thermotogati</taxon>
        <taxon>Thermotogota</taxon>
        <taxon>Thermotogae</taxon>
        <taxon>Thermotogales</taxon>
        <taxon>Thermotogaceae</taxon>
        <taxon>Thermotoga</taxon>
    </lineage>
</organism>
<evidence type="ECO:0000256" key="2">
    <source>
        <dbReference type="ARBA" id="ARBA00012756"/>
    </source>
</evidence>
<dbReference type="EMBL" id="LGFG01000135">
    <property type="protein sequence ID" value="KUK22553.1"/>
    <property type="molecule type" value="Genomic_DNA"/>
</dbReference>
<accession>A0A117L2I4</accession>
<evidence type="ECO:0000256" key="4">
    <source>
        <dbReference type="ARBA" id="ARBA00023295"/>
    </source>
</evidence>
<evidence type="ECO:0000313" key="6">
    <source>
        <dbReference type="Proteomes" id="UP000058636"/>
    </source>
</evidence>
<evidence type="ECO:0000313" key="5">
    <source>
        <dbReference type="EMBL" id="KUK22553.1"/>
    </source>
</evidence>